<gene>
    <name evidence="3" type="ORF">GCM10009775_29910</name>
</gene>
<sequence>MTESEIIAVELLAEPPAYVEGIDGVRIATTVLGDGPPLLLLHGYPEMRDMWHAVAPVLAERYTVVATDLRGYGQSDAPSGDRYSKREMAADQLAVMGRLGFAEFFVAGHDRGARVGHRMALDAPGRVRALAVIDVVPTLHMFDHVDRVMATSYFHWFFLALGGGLPEGLIRADPERWLRSRFVHRWSTRDPLTPEVFDRYLACFTRAGVIEATCADYRAAASVDLDLDRADAAGGARLEMPVLALWGADSYVGRNFDVLGVWSDYASDVSGAGIASDHYVPEEAPEACALHLHDFFDRIGVDG</sequence>
<keyword evidence="1 3" id="KW-0378">Hydrolase</keyword>
<feature type="domain" description="AB hydrolase-1" evidence="2">
    <location>
        <begin position="36"/>
        <end position="262"/>
    </location>
</feature>
<evidence type="ECO:0000313" key="3">
    <source>
        <dbReference type="EMBL" id="GAA1936053.1"/>
    </source>
</evidence>
<keyword evidence="4" id="KW-1185">Reference proteome</keyword>
<dbReference type="PANTHER" id="PTHR43329">
    <property type="entry name" value="EPOXIDE HYDROLASE"/>
    <property type="match status" value="1"/>
</dbReference>
<dbReference type="InterPro" id="IPR000639">
    <property type="entry name" value="Epox_hydrolase-like"/>
</dbReference>
<evidence type="ECO:0000256" key="1">
    <source>
        <dbReference type="ARBA" id="ARBA00022801"/>
    </source>
</evidence>
<dbReference type="InterPro" id="IPR029058">
    <property type="entry name" value="AB_hydrolase_fold"/>
</dbReference>
<dbReference type="RefSeq" id="WP_248152945.1">
    <property type="nucleotide sequence ID" value="NZ_BAAAOF010000006.1"/>
</dbReference>
<comment type="caution">
    <text evidence="3">The sequence shown here is derived from an EMBL/GenBank/DDBJ whole genome shotgun (WGS) entry which is preliminary data.</text>
</comment>
<dbReference type="Pfam" id="PF00561">
    <property type="entry name" value="Abhydrolase_1"/>
    <property type="match status" value="1"/>
</dbReference>
<dbReference type="PRINTS" id="PR00412">
    <property type="entry name" value="EPOXHYDRLASE"/>
</dbReference>
<dbReference type="Gene3D" id="3.40.50.1820">
    <property type="entry name" value="alpha/beta hydrolase"/>
    <property type="match status" value="1"/>
</dbReference>
<dbReference type="InterPro" id="IPR000073">
    <property type="entry name" value="AB_hydrolase_1"/>
</dbReference>
<proteinExistence type="predicted"/>
<name>A0ABN2PWV2_9MICO</name>
<accession>A0ABN2PWV2</accession>
<organism evidence="3 4">
    <name type="scientific">Microbacterium aoyamense</name>
    <dbReference type="NCBI Taxonomy" id="344166"/>
    <lineage>
        <taxon>Bacteria</taxon>
        <taxon>Bacillati</taxon>
        <taxon>Actinomycetota</taxon>
        <taxon>Actinomycetes</taxon>
        <taxon>Micrococcales</taxon>
        <taxon>Microbacteriaceae</taxon>
        <taxon>Microbacterium</taxon>
    </lineage>
</organism>
<evidence type="ECO:0000259" key="2">
    <source>
        <dbReference type="Pfam" id="PF00561"/>
    </source>
</evidence>
<dbReference type="GO" id="GO:0016787">
    <property type="term" value="F:hydrolase activity"/>
    <property type="evidence" value="ECO:0007669"/>
    <property type="project" value="UniProtKB-KW"/>
</dbReference>
<dbReference type="Proteomes" id="UP001501343">
    <property type="component" value="Unassembled WGS sequence"/>
</dbReference>
<dbReference type="SUPFAM" id="SSF53474">
    <property type="entry name" value="alpha/beta-Hydrolases"/>
    <property type="match status" value="1"/>
</dbReference>
<protein>
    <submittedName>
        <fullName evidence="3">Alpha/beta hydrolase</fullName>
    </submittedName>
</protein>
<reference evidence="3 4" key="1">
    <citation type="journal article" date="2019" name="Int. J. Syst. Evol. Microbiol.">
        <title>The Global Catalogue of Microorganisms (GCM) 10K type strain sequencing project: providing services to taxonomists for standard genome sequencing and annotation.</title>
        <authorList>
            <consortium name="The Broad Institute Genomics Platform"/>
            <consortium name="The Broad Institute Genome Sequencing Center for Infectious Disease"/>
            <person name="Wu L."/>
            <person name="Ma J."/>
        </authorList>
    </citation>
    <scope>NUCLEOTIDE SEQUENCE [LARGE SCALE GENOMIC DNA]</scope>
    <source>
        <strain evidence="3 4">JCM 14900</strain>
    </source>
</reference>
<dbReference type="EMBL" id="BAAAOF010000006">
    <property type="protein sequence ID" value="GAA1936053.1"/>
    <property type="molecule type" value="Genomic_DNA"/>
</dbReference>
<evidence type="ECO:0000313" key="4">
    <source>
        <dbReference type="Proteomes" id="UP001501343"/>
    </source>
</evidence>